<proteinExistence type="predicted"/>
<organism evidence="3 4">
    <name type="scientific">Bagarius yarrelli</name>
    <name type="common">Goonch</name>
    <name type="synonym">Bagrus yarrelli</name>
    <dbReference type="NCBI Taxonomy" id="175774"/>
    <lineage>
        <taxon>Eukaryota</taxon>
        <taxon>Metazoa</taxon>
        <taxon>Chordata</taxon>
        <taxon>Craniata</taxon>
        <taxon>Vertebrata</taxon>
        <taxon>Euteleostomi</taxon>
        <taxon>Actinopterygii</taxon>
        <taxon>Neopterygii</taxon>
        <taxon>Teleostei</taxon>
        <taxon>Ostariophysi</taxon>
        <taxon>Siluriformes</taxon>
        <taxon>Sisoridae</taxon>
        <taxon>Sisorinae</taxon>
        <taxon>Bagarius</taxon>
    </lineage>
</organism>
<gene>
    <name evidence="3" type="ORF">Baya_6625</name>
</gene>
<evidence type="ECO:0000313" key="4">
    <source>
        <dbReference type="Proteomes" id="UP000319801"/>
    </source>
</evidence>
<name>A0A556U1E2_BAGYA</name>
<evidence type="ECO:0000256" key="2">
    <source>
        <dbReference type="SAM" id="SignalP"/>
    </source>
</evidence>
<feature type="transmembrane region" description="Helical" evidence="1">
    <location>
        <begin position="830"/>
        <end position="855"/>
    </location>
</feature>
<comment type="caution">
    <text evidence="3">The sequence shown here is derived from an EMBL/GenBank/DDBJ whole genome shotgun (WGS) entry which is preliminary data.</text>
</comment>
<dbReference type="PANTHER" id="PTHR37397:SF1">
    <property type="entry name" value="LTD DOMAIN-CONTAINING PROTEIN"/>
    <property type="match status" value="1"/>
</dbReference>
<sequence length="858" mass="93292">MYLSVTGLLLLWSFYICLSAVNSCLIISEVNCDNPSLDTREFVELFSLSGGSTSLDGYTLVFYNGNGNVAYRVVDLRGHSTDERGFFLIGSADLKPSAAIQLPPNSVQNGPDAIALYGPSWVPVAENGNVSAVGLLDAVVYTSRRATGNADVLSHVLTPGSLPYVEDDLFLEGDESIQRCWLSDNYYSFQNAVPTPGRPNSCLPSNPGHLWINRIQLSGGTLTGPVEISVGTDRGEMTVVVYNVQTNTVMTSIVFQANETGNVSVNLDTTALLDLDGWALAVYQGKGEIFQKDSLLSPLQPLDAFVCSGYTNPPRAILTETLIPGRKAFTLENRFSEVDASFTRCGMAHWARDPGVFQHQLQRPSESIHCKWYNTCPYSTAVNTTDEPLKPWAGFDGDFLISEVNADSPGSAEDEEFVELFHPSGQKTSLSGIWVLFINGNNGKIYREIELDGHYTDDNGYFLIGSDKLNPHIALPPNTIQNGPDAIAIYRSTSPPSIENYIVPRNGLLDGMVYRSRSSDKDWADLVKALTPGQLPLLEDTTSLDGDESLSRCEIKRLDLNSFRVSTPTPMKDNDCPIPPKELVINEVGVGPNIYVELIGPPLAPLHGMAIVLYELNSTARHVVPLKGGLGNDGLFLMANNSRADQNLPAVTSPGAVWLCYGLPSICSSKSKVQDLVLLSNKSSLRPFFHEFTHQVVRPVASFDSVSRCTMNRSAAWTASYSTPGSPNRCPNSTYSVHVNLCLQAESDSHITCKADGFAELLESSCQCGISGAHLAGVNLTCISKSIYAEGPVFALSDQQSKLVNQTLQKTQAHSCSVVRERLYKLESSLGLQVGLVLTVVLLCALGAAIFFYLYKKK</sequence>
<dbReference type="OrthoDB" id="10069759at2759"/>
<feature type="signal peptide" evidence="2">
    <location>
        <begin position="1"/>
        <end position="19"/>
    </location>
</feature>
<dbReference type="PANTHER" id="PTHR37397">
    <property type="entry name" value="SI:CH211-183D21.1"/>
    <property type="match status" value="1"/>
</dbReference>
<keyword evidence="2" id="KW-0732">Signal</keyword>
<evidence type="ECO:0008006" key="5">
    <source>
        <dbReference type="Google" id="ProtNLM"/>
    </source>
</evidence>
<protein>
    <recommendedName>
        <fullName evidence="5">LTD domain-containing protein</fullName>
    </recommendedName>
</protein>
<evidence type="ECO:0000313" key="3">
    <source>
        <dbReference type="EMBL" id="TSL82526.1"/>
    </source>
</evidence>
<evidence type="ECO:0000256" key="1">
    <source>
        <dbReference type="SAM" id="Phobius"/>
    </source>
</evidence>
<dbReference type="SMR" id="A0A556U1E2"/>
<dbReference type="AlphaFoldDB" id="A0A556U1E2"/>
<keyword evidence="1" id="KW-0472">Membrane</keyword>
<accession>A0A556U1E2</accession>
<keyword evidence="1" id="KW-0812">Transmembrane</keyword>
<dbReference type="Proteomes" id="UP000319801">
    <property type="component" value="Unassembled WGS sequence"/>
</dbReference>
<reference evidence="3 4" key="1">
    <citation type="journal article" date="2019" name="Genome Biol. Evol.">
        <title>Whole-Genome Sequencing of the Giant Devil Catfish, Bagarius yarrelli.</title>
        <authorList>
            <person name="Jiang W."/>
            <person name="Lv Y."/>
            <person name="Cheng L."/>
            <person name="Yang K."/>
            <person name="Chao B."/>
            <person name="Wang X."/>
            <person name="Li Y."/>
            <person name="Pan X."/>
            <person name="You X."/>
            <person name="Zhang Y."/>
            <person name="Yang J."/>
            <person name="Li J."/>
            <person name="Zhang X."/>
            <person name="Liu S."/>
            <person name="Sun C."/>
            <person name="Yang J."/>
            <person name="Shi Q."/>
        </authorList>
    </citation>
    <scope>NUCLEOTIDE SEQUENCE [LARGE SCALE GENOMIC DNA]</scope>
    <source>
        <strain evidence="3">JWS20170419001</strain>
        <tissue evidence="3">Muscle</tissue>
    </source>
</reference>
<feature type="chain" id="PRO_5021897561" description="LTD domain-containing protein" evidence="2">
    <location>
        <begin position="20"/>
        <end position="858"/>
    </location>
</feature>
<keyword evidence="4" id="KW-1185">Reference proteome</keyword>
<dbReference type="EMBL" id="VCAZ01000037">
    <property type="protein sequence ID" value="TSL82526.1"/>
    <property type="molecule type" value="Genomic_DNA"/>
</dbReference>
<keyword evidence="1" id="KW-1133">Transmembrane helix</keyword>